<evidence type="ECO:0000313" key="3">
    <source>
        <dbReference type="Proteomes" id="UP000598146"/>
    </source>
</evidence>
<sequence>MRTEPLLIEADALLARGRADNAANLLAPYVGREPGDIGGWHRMARARLELGDAHGALRAAGAAWQLDPDGAESLFWVSRACTALGEHAEAIEAAYAACQDDPGNPRLHNRLGEAQLAAGLVADAAEGLRIAVDLAGYDPDLYVTYGLALFAGGRPLSAREAVGRALALNPEHAGARSALTRFEQAMRGVVDAPTLAQAVDDFTESLLVRPGDHLAVRLSPRRDALGYVARVTMIWFLAAFCVSAALNVTGFVAVPDDFYFGLLCATAGAGLIHHFARRT</sequence>
<dbReference type="RefSeq" id="WP_196412937.1">
    <property type="nucleotide sequence ID" value="NZ_JADQTO010000003.1"/>
</dbReference>
<keyword evidence="1" id="KW-0472">Membrane</keyword>
<evidence type="ECO:0000256" key="1">
    <source>
        <dbReference type="SAM" id="Phobius"/>
    </source>
</evidence>
<dbReference type="SUPFAM" id="SSF48452">
    <property type="entry name" value="TPR-like"/>
    <property type="match status" value="1"/>
</dbReference>
<dbReference type="Proteomes" id="UP000598146">
    <property type="component" value="Unassembled WGS sequence"/>
</dbReference>
<keyword evidence="1" id="KW-0812">Transmembrane</keyword>
<dbReference type="Gene3D" id="1.25.40.10">
    <property type="entry name" value="Tetratricopeptide repeat domain"/>
    <property type="match status" value="1"/>
</dbReference>
<keyword evidence="1" id="KW-1133">Transmembrane helix</keyword>
<name>A0A931C0P3_9ACTN</name>
<protein>
    <submittedName>
        <fullName evidence="2">Tetratricopeptide repeat protein</fullName>
    </submittedName>
</protein>
<dbReference type="AlphaFoldDB" id="A0A931C0P3"/>
<organism evidence="2 3">
    <name type="scientific">Actinoplanes aureus</name>
    <dbReference type="NCBI Taxonomy" id="2792083"/>
    <lineage>
        <taxon>Bacteria</taxon>
        <taxon>Bacillati</taxon>
        <taxon>Actinomycetota</taxon>
        <taxon>Actinomycetes</taxon>
        <taxon>Micromonosporales</taxon>
        <taxon>Micromonosporaceae</taxon>
        <taxon>Actinoplanes</taxon>
    </lineage>
</organism>
<keyword evidence="3" id="KW-1185">Reference proteome</keyword>
<feature type="transmembrane region" description="Helical" evidence="1">
    <location>
        <begin position="258"/>
        <end position="276"/>
    </location>
</feature>
<dbReference type="EMBL" id="JADQTO010000003">
    <property type="protein sequence ID" value="MBG0561125.1"/>
    <property type="molecule type" value="Genomic_DNA"/>
</dbReference>
<dbReference type="Pfam" id="PF13432">
    <property type="entry name" value="TPR_16"/>
    <property type="match status" value="1"/>
</dbReference>
<gene>
    <name evidence="2" type="ORF">I4J89_06580</name>
</gene>
<accession>A0A931C0P3</accession>
<dbReference type="InterPro" id="IPR011990">
    <property type="entry name" value="TPR-like_helical_dom_sf"/>
</dbReference>
<comment type="caution">
    <text evidence="2">The sequence shown here is derived from an EMBL/GenBank/DDBJ whole genome shotgun (WGS) entry which is preliminary data.</text>
</comment>
<reference evidence="2" key="1">
    <citation type="submission" date="2020-11" db="EMBL/GenBank/DDBJ databases">
        <title>Isolation and identification of active actinomycetes.</title>
        <authorList>
            <person name="Sun X."/>
        </authorList>
    </citation>
    <scope>NUCLEOTIDE SEQUENCE</scope>
    <source>
        <strain evidence="2">NEAU-A11</strain>
    </source>
</reference>
<feature type="transmembrane region" description="Helical" evidence="1">
    <location>
        <begin position="227"/>
        <end position="246"/>
    </location>
</feature>
<proteinExistence type="predicted"/>
<evidence type="ECO:0000313" key="2">
    <source>
        <dbReference type="EMBL" id="MBG0561125.1"/>
    </source>
</evidence>